<comment type="caution">
    <text evidence="1">The sequence shown here is derived from an EMBL/GenBank/DDBJ whole genome shotgun (WGS) entry which is preliminary data.</text>
</comment>
<organism evidence="1 2">
    <name type="scientific">Funneliformis geosporum</name>
    <dbReference type="NCBI Taxonomy" id="1117311"/>
    <lineage>
        <taxon>Eukaryota</taxon>
        <taxon>Fungi</taxon>
        <taxon>Fungi incertae sedis</taxon>
        <taxon>Mucoromycota</taxon>
        <taxon>Glomeromycotina</taxon>
        <taxon>Glomeromycetes</taxon>
        <taxon>Glomerales</taxon>
        <taxon>Glomeraceae</taxon>
        <taxon>Funneliformis</taxon>
    </lineage>
</organism>
<protein>
    <submittedName>
        <fullName evidence="1">11971_t:CDS:1</fullName>
    </submittedName>
</protein>
<keyword evidence="2" id="KW-1185">Reference proteome</keyword>
<sequence>MNIRGYEPIPGKILTLICEITIVDNRNAIFVSPSIIRASALQIADERFGSKLCHSDLSANVMVAFLDNENNIEYWPATIRYFFKHLIVLPYVGCTEHTLAMVDWYSKSNKINHFNISRRGLSRVLDGVALNGMRHVELWKPLINKKLSCENIIPVQRIICRFVKSNYCLQNSKTNLTVVILLNRRFSV</sequence>
<evidence type="ECO:0000313" key="2">
    <source>
        <dbReference type="Proteomes" id="UP001153678"/>
    </source>
</evidence>
<gene>
    <name evidence="1" type="ORF">FWILDA_LOCUS12246</name>
</gene>
<name>A0A9W4X0C2_9GLOM</name>
<accession>A0A9W4X0C2</accession>
<dbReference type="OrthoDB" id="2363686at2759"/>
<evidence type="ECO:0000313" key="1">
    <source>
        <dbReference type="EMBL" id="CAI2185775.1"/>
    </source>
</evidence>
<dbReference type="EMBL" id="CAMKVN010003862">
    <property type="protein sequence ID" value="CAI2185775.1"/>
    <property type="molecule type" value="Genomic_DNA"/>
</dbReference>
<reference evidence="1" key="1">
    <citation type="submission" date="2022-08" db="EMBL/GenBank/DDBJ databases">
        <authorList>
            <person name="Kallberg Y."/>
            <person name="Tangrot J."/>
            <person name="Rosling A."/>
        </authorList>
    </citation>
    <scope>NUCLEOTIDE SEQUENCE</scope>
    <source>
        <strain evidence="1">Wild A</strain>
    </source>
</reference>
<dbReference type="AlphaFoldDB" id="A0A9W4X0C2"/>
<dbReference type="Proteomes" id="UP001153678">
    <property type="component" value="Unassembled WGS sequence"/>
</dbReference>
<proteinExistence type="predicted"/>